<evidence type="ECO:0000259" key="1">
    <source>
        <dbReference type="PROSITE" id="PS50110"/>
    </source>
</evidence>
<dbReference type="AlphaFoldDB" id="X1BKS1"/>
<dbReference type="Gene3D" id="6.10.250.690">
    <property type="match status" value="1"/>
</dbReference>
<gene>
    <name evidence="2" type="ORF">S01H4_35832</name>
</gene>
<sequence length="38" mass="4318">LVAGADDYLTKPFSILELAARIRAKLRRAEQSIPYSQR</sequence>
<comment type="caution">
    <text evidence="2">The sequence shown here is derived from an EMBL/GenBank/DDBJ whole genome shotgun (WGS) entry which is preliminary data.</text>
</comment>
<organism evidence="2">
    <name type="scientific">marine sediment metagenome</name>
    <dbReference type="NCBI Taxonomy" id="412755"/>
    <lineage>
        <taxon>unclassified sequences</taxon>
        <taxon>metagenomes</taxon>
        <taxon>ecological metagenomes</taxon>
    </lineage>
</organism>
<dbReference type="GO" id="GO:0000160">
    <property type="term" value="P:phosphorelay signal transduction system"/>
    <property type="evidence" value="ECO:0007669"/>
    <property type="project" value="InterPro"/>
</dbReference>
<dbReference type="SUPFAM" id="SSF52172">
    <property type="entry name" value="CheY-like"/>
    <property type="match status" value="1"/>
</dbReference>
<proteinExistence type="predicted"/>
<feature type="non-terminal residue" evidence="2">
    <location>
        <position position="1"/>
    </location>
</feature>
<reference evidence="2" key="1">
    <citation type="journal article" date="2014" name="Front. Microbiol.">
        <title>High frequency of phylogenetically diverse reductive dehalogenase-homologous genes in deep subseafloor sedimentary metagenomes.</title>
        <authorList>
            <person name="Kawai M."/>
            <person name="Futagami T."/>
            <person name="Toyoda A."/>
            <person name="Takaki Y."/>
            <person name="Nishi S."/>
            <person name="Hori S."/>
            <person name="Arai W."/>
            <person name="Tsubouchi T."/>
            <person name="Morono Y."/>
            <person name="Uchiyama I."/>
            <person name="Ito T."/>
            <person name="Fujiyama A."/>
            <person name="Inagaki F."/>
            <person name="Takami H."/>
        </authorList>
    </citation>
    <scope>NUCLEOTIDE SEQUENCE</scope>
    <source>
        <strain evidence="2">Expedition CK06-06</strain>
    </source>
</reference>
<name>X1BKS1_9ZZZZ</name>
<dbReference type="InterPro" id="IPR011006">
    <property type="entry name" value="CheY-like_superfamily"/>
</dbReference>
<protein>
    <recommendedName>
        <fullName evidence="1">Response regulatory domain-containing protein</fullName>
    </recommendedName>
</protein>
<evidence type="ECO:0000313" key="2">
    <source>
        <dbReference type="EMBL" id="GAG81792.1"/>
    </source>
</evidence>
<dbReference type="InterPro" id="IPR001789">
    <property type="entry name" value="Sig_transdc_resp-reg_receiver"/>
</dbReference>
<dbReference type="EMBL" id="BART01019091">
    <property type="protein sequence ID" value="GAG81792.1"/>
    <property type="molecule type" value="Genomic_DNA"/>
</dbReference>
<dbReference type="PROSITE" id="PS50110">
    <property type="entry name" value="RESPONSE_REGULATORY"/>
    <property type="match status" value="1"/>
</dbReference>
<accession>X1BKS1</accession>
<feature type="domain" description="Response regulatory" evidence="1">
    <location>
        <begin position="1"/>
        <end position="26"/>
    </location>
</feature>